<organism evidence="1 2">
    <name type="scientific">Pristionchus mayeri</name>
    <dbReference type="NCBI Taxonomy" id="1317129"/>
    <lineage>
        <taxon>Eukaryota</taxon>
        <taxon>Metazoa</taxon>
        <taxon>Ecdysozoa</taxon>
        <taxon>Nematoda</taxon>
        <taxon>Chromadorea</taxon>
        <taxon>Rhabditida</taxon>
        <taxon>Rhabditina</taxon>
        <taxon>Diplogasteromorpha</taxon>
        <taxon>Diplogasteroidea</taxon>
        <taxon>Neodiplogasteridae</taxon>
        <taxon>Pristionchus</taxon>
    </lineage>
</organism>
<comment type="caution">
    <text evidence="1">The sequence shown here is derived from an EMBL/GenBank/DDBJ whole genome shotgun (WGS) entry which is preliminary data.</text>
</comment>
<gene>
    <name evidence="1" type="ORF">PMAYCL1PPCAC_28424</name>
</gene>
<dbReference type="Proteomes" id="UP001328107">
    <property type="component" value="Unassembled WGS sequence"/>
</dbReference>
<dbReference type="EMBL" id="BTRK01000006">
    <property type="protein sequence ID" value="GMR58229.1"/>
    <property type="molecule type" value="Genomic_DNA"/>
</dbReference>
<proteinExistence type="predicted"/>
<evidence type="ECO:0000313" key="1">
    <source>
        <dbReference type="EMBL" id="GMR58229.1"/>
    </source>
</evidence>
<name>A0AAN5IB78_9BILA</name>
<reference evidence="2" key="1">
    <citation type="submission" date="2022-10" db="EMBL/GenBank/DDBJ databases">
        <title>Genome assembly of Pristionchus species.</title>
        <authorList>
            <person name="Yoshida K."/>
            <person name="Sommer R.J."/>
        </authorList>
    </citation>
    <scope>NUCLEOTIDE SEQUENCE [LARGE SCALE GENOMIC DNA]</scope>
    <source>
        <strain evidence="2">RS5460</strain>
    </source>
</reference>
<protein>
    <submittedName>
        <fullName evidence="1">Uncharacterized protein</fullName>
    </submittedName>
</protein>
<accession>A0AAN5IB78</accession>
<sequence>MISAMHYHRATFYNLHSENMSIIMPFAEAKFLLDQLAYLLRGATCNSLAIYLSSPEVLALASNFIKGKTVPTLGLEVSEESSEFLIHLIDLFNATSLRLNITTAVSDTYLIQLAGMVDSISISERYSMCFSTMRSSREVMYLAQGILSKRCSRLDISDTFVNFSYWDATCLFYEIHPKKMYLTARTIVDPRIFYHIPMNIVEDEHFSNMNRITVKN</sequence>
<dbReference type="AlphaFoldDB" id="A0AAN5IB78"/>
<evidence type="ECO:0000313" key="2">
    <source>
        <dbReference type="Proteomes" id="UP001328107"/>
    </source>
</evidence>
<keyword evidence="2" id="KW-1185">Reference proteome</keyword>